<dbReference type="AlphaFoldDB" id="A0A6J7PK85"/>
<protein>
    <submittedName>
        <fullName evidence="1">Unannotated protein</fullName>
    </submittedName>
</protein>
<sequence length="41" mass="4703">MLLDDPVHDPRVRQHLPDTRLADLVTASRLDELDSRPLINV</sequence>
<accession>A0A6J7PK85</accession>
<proteinExistence type="predicted"/>
<evidence type="ECO:0000313" key="1">
    <source>
        <dbReference type="EMBL" id="CAB5002324.1"/>
    </source>
</evidence>
<name>A0A6J7PK85_9ZZZZ</name>
<gene>
    <name evidence="1" type="ORF">UFOPK4061_00380</name>
</gene>
<organism evidence="1">
    <name type="scientific">freshwater metagenome</name>
    <dbReference type="NCBI Taxonomy" id="449393"/>
    <lineage>
        <taxon>unclassified sequences</taxon>
        <taxon>metagenomes</taxon>
        <taxon>ecological metagenomes</taxon>
    </lineage>
</organism>
<dbReference type="EMBL" id="CAFBPD010000050">
    <property type="protein sequence ID" value="CAB5002324.1"/>
    <property type="molecule type" value="Genomic_DNA"/>
</dbReference>
<reference evidence="1" key="1">
    <citation type="submission" date="2020-05" db="EMBL/GenBank/DDBJ databases">
        <authorList>
            <person name="Chiriac C."/>
            <person name="Salcher M."/>
            <person name="Ghai R."/>
            <person name="Kavagutti S V."/>
        </authorList>
    </citation>
    <scope>NUCLEOTIDE SEQUENCE</scope>
</reference>